<dbReference type="EMBL" id="BAABLW010000007">
    <property type="protein sequence ID" value="GAA4919993.1"/>
    <property type="molecule type" value="Genomic_DNA"/>
</dbReference>
<keyword evidence="8" id="KW-0969">Cilium</keyword>
<dbReference type="InterPro" id="IPR040026">
    <property type="entry name" value="FliD"/>
</dbReference>
<evidence type="ECO:0000313" key="9">
    <source>
        <dbReference type="Proteomes" id="UP001500368"/>
    </source>
</evidence>
<keyword evidence="8" id="KW-0966">Cell projection</keyword>
<comment type="caution">
    <text evidence="8">The sequence shown here is derived from an EMBL/GenBank/DDBJ whole genome shotgun (WGS) entry which is preliminary data.</text>
</comment>
<evidence type="ECO:0000256" key="5">
    <source>
        <dbReference type="RuleBase" id="RU362066"/>
    </source>
</evidence>
<dbReference type="InterPro" id="IPR010810">
    <property type="entry name" value="Flagellin_hook_IN_motif"/>
</dbReference>
<feature type="domain" description="Flagellar hook-associated protein 2 C-terminal" evidence="7">
    <location>
        <begin position="197"/>
        <end position="416"/>
    </location>
</feature>
<evidence type="ECO:0000256" key="4">
    <source>
        <dbReference type="ARBA" id="ARBA00023143"/>
    </source>
</evidence>
<gene>
    <name evidence="8" type="primary">fliD</name>
    <name evidence="8" type="ORF">GCM10025790_15000</name>
</gene>
<dbReference type="InterPro" id="IPR003481">
    <property type="entry name" value="FliD_N"/>
</dbReference>
<evidence type="ECO:0000259" key="6">
    <source>
        <dbReference type="Pfam" id="PF02465"/>
    </source>
</evidence>
<dbReference type="InterPro" id="IPR010809">
    <property type="entry name" value="FliD_C"/>
</dbReference>
<reference evidence="9" key="1">
    <citation type="journal article" date="2019" name="Int. J. Syst. Evol. Microbiol.">
        <title>The Global Catalogue of Microorganisms (GCM) 10K type strain sequencing project: providing services to taxonomists for standard genome sequencing and annotation.</title>
        <authorList>
            <consortium name="The Broad Institute Genomics Platform"/>
            <consortium name="The Broad Institute Genome Sequencing Center for Infectious Disease"/>
            <person name="Wu L."/>
            <person name="Ma J."/>
        </authorList>
    </citation>
    <scope>NUCLEOTIDE SEQUENCE [LARGE SCALE GENOMIC DNA]</scope>
    <source>
        <strain evidence="9">JCM 19129</strain>
    </source>
</reference>
<evidence type="ECO:0000256" key="2">
    <source>
        <dbReference type="ARBA" id="ARBA00011255"/>
    </source>
</evidence>
<protein>
    <recommendedName>
        <fullName evidence="5">Flagellar hook-associated protein 2</fullName>
        <shortName evidence="5">HAP2</shortName>
    </recommendedName>
    <alternativeName>
        <fullName evidence="5">Flagellar cap protein</fullName>
    </alternativeName>
</protein>
<keyword evidence="5" id="KW-0964">Secreted</keyword>
<keyword evidence="4 5" id="KW-0975">Bacterial flagellum</keyword>
<comment type="similarity">
    <text evidence="1 5">Belongs to the FliD family.</text>
</comment>
<comment type="function">
    <text evidence="5">Required for morphogenesis and for the elongation of the flagellar filament by facilitating polymerization of the flagellin monomers at the tip of growing filament. Forms a capping structure, which prevents flagellin subunits (transported through the central channel of the flagellum) from leaking out without polymerization at the distal end.</text>
</comment>
<sequence>MSIKLPGLASGLDSAALVDQLMRVEAVPQQLLIQQVNTTNAFTDALRELNSRTAALAETATAASGATAMQHHKVLSSSDTVTAVATHQASPGSLSFTVEQTAIRHAVVTDPMTEWDSSSFQIISADGTTTDIVAASTSLDDIVAAINGSESGVTAAKIAVGEGSYRLQLSAAETGADGVFSLAGTQSGSTVTSQGQDAVVELWAGTGAQTRITSSTNTFTDLLPGVDVTVSAASTAPVTLTVEQDTEASTAEAKKLISDVQNVLGFIARQSEVNVDGDEVSASVLTGDSTVRMARSRITDAVIMPVGGESLSKIGIEISRTGEITFDEEKFAAALEEDPQGTQDLFAAMATRVADVATGLSDRYDGDLTRKITGQETTIRRLEDQVLQWDTRLAARRATLERTYAALEVQMQALNSQMEYLTSQLASLPQPPRANNN</sequence>
<evidence type="ECO:0000259" key="7">
    <source>
        <dbReference type="Pfam" id="PF07195"/>
    </source>
</evidence>
<dbReference type="Pfam" id="PF07195">
    <property type="entry name" value="FliD_C"/>
    <property type="match status" value="1"/>
</dbReference>
<dbReference type="RefSeq" id="WP_345477440.1">
    <property type="nucleotide sequence ID" value="NZ_BAABLW010000007.1"/>
</dbReference>
<comment type="subunit">
    <text evidence="2 5">Homopentamer.</text>
</comment>
<name>A0ABP9G5D5_9MICC</name>
<dbReference type="PANTHER" id="PTHR30288:SF0">
    <property type="entry name" value="FLAGELLAR HOOK-ASSOCIATED PROTEIN 2"/>
    <property type="match status" value="1"/>
</dbReference>
<dbReference type="Pfam" id="PF07196">
    <property type="entry name" value="Flagellin_IN"/>
    <property type="match status" value="1"/>
</dbReference>
<dbReference type="PANTHER" id="PTHR30288">
    <property type="entry name" value="FLAGELLAR CAP/ASSEMBLY PROTEIN FLID"/>
    <property type="match status" value="1"/>
</dbReference>
<dbReference type="Pfam" id="PF02465">
    <property type="entry name" value="FliD_N"/>
    <property type="match status" value="1"/>
</dbReference>
<proteinExistence type="inferred from homology"/>
<feature type="domain" description="Flagellar hook-associated protein 2 N-terminal" evidence="6">
    <location>
        <begin position="10"/>
        <end position="102"/>
    </location>
</feature>
<accession>A0ABP9G5D5</accession>
<keyword evidence="9" id="KW-1185">Reference proteome</keyword>
<comment type="subcellular location">
    <subcellularLocation>
        <location evidence="5">Secreted</location>
    </subcellularLocation>
    <subcellularLocation>
        <location evidence="5">Bacterial flagellum</location>
    </subcellularLocation>
</comment>
<dbReference type="Proteomes" id="UP001500368">
    <property type="component" value="Unassembled WGS sequence"/>
</dbReference>
<evidence type="ECO:0000313" key="8">
    <source>
        <dbReference type="EMBL" id="GAA4919993.1"/>
    </source>
</evidence>
<organism evidence="8 9">
    <name type="scientific">Nesterenkonia rhizosphaerae</name>
    <dbReference type="NCBI Taxonomy" id="1348272"/>
    <lineage>
        <taxon>Bacteria</taxon>
        <taxon>Bacillati</taxon>
        <taxon>Actinomycetota</taxon>
        <taxon>Actinomycetes</taxon>
        <taxon>Micrococcales</taxon>
        <taxon>Micrococcaceae</taxon>
        <taxon>Nesterenkonia</taxon>
    </lineage>
</organism>
<evidence type="ECO:0000256" key="1">
    <source>
        <dbReference type="ARBA" id="ARBA00009764"/>
    </source>
</evidence>
<keyword evidence="3 5" id="KW-0175">Coiled coil</keyword>
<evidence type="ECO:0000256" key="3">
    <source>
        <dbReference type="ARBA" id="ARBA00023054"/>
    </source>
</evidence>
<feature type="coiled-coil region" evidence="5">
    <location>
        <begin position="397"/>
        <end position="424"/>
    </location>
</feature>
<keyword evidence="8" id="KW-0282">Flagellum</keyword>